<name>A0A2P5DN55_PARAD</name>
<proteinExistence type="predicted"/>
<reference evidence="2" key="1">
    <citation type="submission" date="2016-06" db="EMBL/GenBank/DDBJ databases">
        <title>Parallel loss of symbiosis genes in relatives of nitrogen-fixing non-legume Parasponia.</title>
        <authorList>
            <person name="Van Velzen R."/>
            <person name="Holmer R."/>
            <person name="Bu F."/>
            <person name="Rutten L."/>
            <person name="Van Zeijl A."/>
            <person name="Liu W."/>
            <person name="Santuari L."/>
            <person name="Cao Q."/>
            <person name="Sharma T."/>
            <person name="Shen D."/>
            <person name="Roswanjaya Y."/>
            <person name="Wardhani T."/>
            <person name="Kalhor M.S."/>
            <person name="Jansen J."/>
            <person name="Van den Hoogen J."/>
            <person name="Gungor B."/>
            <person name="Hartog M."/>
            <person name="Hontelez J."/>
            <person name="Verver J."/>
            <person name="Yang W.-C."/>
            <person name="Schijlen E."/>
            <person name="Repin R."/>
            <person name="Schilthuizen M."/>
            <person name="Schranz E."/>
            <person name="Heidstra R."/>
            <person name="Miyata K."/>
            <person name="Fedorova E."/>
            <person name="Kohlen W."/>
            <person name="Bisseling T."/>
            <person name="Smit S."/>
            <person name="Geurts R."/>
        </authorList>
    </citation>
    <scope>NUCLEOTIDE SEQUENCE [LARGE SCALE GENOMIC DNA]</scope>
    <source>
        <strain evidence="2">cv. WU1-14</strain>
    </source>
</reference>
<evidence type="ECO:0000313" key="2">
    <source>
        <dbReference type="Proteomes" id="UP000237105"/>
    </source>
</evidence>
<comment type="caution">
    <text evidence="1">The sequence shown here is derived from an EMBL/GenBank/DDBJ whole genome shotgun (WGS) entry which is preliminary data.</text>
</comment>
<evidence type="ECO:0000313" key="1">
    <source>
        <dbReference type="EMBL" id="PON74710.1"/>
    </source>
</evidence>
<feature type="non-terminal residue" evidence="1">
    <location>
        <position position="1"/>
    </location>
</feature>
<dbReference type="Proteomes" id="UP000237105">
    <property type="component" value="Unassembled WGS sequence"/>
</dbReference>
<protein>
    <submittedName>
        <fullName evidence="1">Uncharacterized protein</fullName>
    </submittedName>
</protein>
<keyword evidence="2" id="KW-1185">Reference proteome</keyword>
<gene>
    <name evidence="1" type="ORF">PanWU01x14_047690</name>
</gene>
<organism evidence="1 2">
    <name type="scientific">Parasponia andersonii</name>
    <name type="common">Sponia andersonii</name>
    <dbReference type="NCBI Taxonomy" id="3476"/>
    <lineage>
        <taxon>Eukaryota</taxon>
        <taxon>Viridiplantae</taxon>
        <taxon>Streptophyta</taxon>
        <taxon>Embryophyta</taxon>
        <taxon>Tracheophyta</taxon>
        <taxon>Spermatophyta</taxon>
        <taxon>Magnoliopsida</taxon>
        <taxon>eudicotyledons</taxon>
        <taxon>Gunneridae</taxon>
        <taxon>Pentapetalae</taxon>
        <taxon>rosids</taxon>
        <taxon>fabids</taxon>
        <taxon>Rosales</taxon>
        <taxon>Cannabaceae</taxon>
        <taxon>Parasponia</taxon>
    </lineage>
</organism>
<dbReference type="AlphaFoldDB" id="A0A2P5DN55"/>
<accession>A0A2P5DN55</accession>
<dbReference type="EMBL" id="JXTB01000027">
    <property type="protein sequence ID" value="PON74710.1"/>
    <property type="molecule type" value="Genomic_DNA"/>
</dbReference>
<sequence length="117" mass="13672">KSCATKKLPADLKNDRTMGITSLVDDLRKRTKREELRNQKLANRPQKRSYYKDHVACQRPEKTYEEERAAQPKTCQQTSKMIVLWESHRAIKCLPMAEKTYEEGGTVQPKLAIRPRK</sequence>